<evidence type="ECO:0000313" key="9">
    <source>
        <dbReference type="EMBL" id="ODN80982.1"/>
    </source>
</evidence>
<dbReference type="EC" id="2.6.1.1" evidence="7"/>
<comment type="caution">
    <text evidence="9">The sequence shown here is derived from an EMBL/GenBank/DDBJ whole genome shotgun (WGS) entry which is preliminary data.</text>
</comment>
<dbReference type="InterPro" id="IPR000796">
    <property type="entry name" value="Asp_trans"/>
</dbReference>
<dbReference type="GO" id="GO:0006532">
    <property type="term" value="P:aspartate biosynthetic process"/>
    <property type="evidence" value="ECO:0007669"/>
    <property type="project" value="TreeGrafter"/>
</dbReference>
<dbReference type="PANTHER" id="PTHR11879:SF55">
    <property type="entry name" value="GLUTAMATE OXALOACETATE TRANSAMINASE 1, ISOFORM B"/>
    <property type="match status" value="1"/>
</dbReference>
<dbReference type="Gene3D" id="3.90.1150.10">
    <property type="entry name" value="Aspartate Aminotransferase, domain 1"/>
    <property type="match status" value="1"/>
</dbReference>
<proteinExistence type="inferred from homology"/>
<organism evidence="9 10">
    <name type="scientific">Cryptococcus amylolentus CBS 6039</name>
    <dbReference type="NCBI Taxonomy" id="1295533"/>
    <lineage>
        <taxon>Eukaryota</taxon>
        <taxon>Fungi</taxon>
        <taxon>Dikarya</taxon>
        <taxon>Basidiomycota</taxon>
        <taxon>Agaricomycotina</taxon>
        <taxon>Tremellomycetes</taxon>
        <taxon>Tremellales</taxon>
        <taxon>Cryptococcaceae</taxon>
        <taxon>Cryptococcus</taxon>
    </lineage>
</organism>
<dbReference type="PRINTS" id="PR00799">
    <property type="entry name" value="TRANSAMINASE"/>
</dbReference>
<dbReference type="InterPro" id="IPR015422">
    <property type="entry name" value="PyrdxlP-dep_Trfase_small"/>
</dbReference>
<dbReference type="Proteomes" id="UP000094065">
    <property type="component" value="Unassembled WGS sequence"/>
</dbReference>
<comment type="subunit">
    <text evidence="3 7">Homodimer.</text>
</comment>
<evidence type="ECO:0000256" key="2">
    <source>
        <dbReference type="ARBA" id="ARBA00007441"/>
    </source>
</evidence>
<accession>A0A1E3HXD4</accession>
<dbReference type="EMBL" id="AWGJ01000004">
    <property type="protein sequence ID" value="ODN80982.1"/>
    <property type="molecule type" value="Genomic_DNA"/>
</dbReference>
<dbReference type="InterPro" id="IPR004838">
    <property type="entry name" value="NHTrfase_class1_PyrdxlP-BS"/>
</dbReference>
<evidence type="ECO:0000259" key="8">
    <source>
        <dbReference type="Pfam" id="PF00155"/>
    </source>
</evidence>
<dbReference type="OrthoDB" id="6752799at2759"/>
<dbReference type="InterPro" id="IPR015424">
    <property type="entry name" value="PyrdxlP-dep_Trfase"/>
</dbReference>
<dbReference type="SUPFAM" id="SSF53383">
    <property type="entry name" value="PLP-dependent transferases"/>
    <property type="match status" value="1"/>
</dbReference>
<dbReference type="RefSeq" id="XP_018995548.1">
    <property type="nucleotide sequence ID" value="XM_019136879.1"/>
</dbReference>
<dbReference type="PANTHER" id="PTHR11879">
    <property type="entry name" value="ASPARTATE AMINOTRANSFERASE"/>
    <property type="match status" value="1"/>
</dbReference>
<evidence type="ECO:0000256" key="1">
    <source>
        <dbReference type="ARBA" id="ARBA00001933"/>
    </source>
</evidence>
<dbReference type="STRING" id="1295533.A0A1E3HXD4"/>
<dbReference type="GeneID" id="30154400"/>
<dbReference type="GO" id="GO:0004069">
    <property type="term" value="F:L-aspartate:2-oxoglutarate aminotransferase activity"/>
    <property type="evidence" value="ECO:0007669"/>
    <property type="project" value="UniProtKB-EC"/>
</dbReference>
<comment type="catalytic activity">
    <reaction evidence="7">
        <text>L-aspartate + 2-oxoglutarate = oxaloacetate + L-glutamate</text>
        <dbReference type="Rhea" id="RHEA:21824"/>
        <dbReference type="ChEBI" id="CHEBI:16452"/>
        <dbReference type="ChEBI" id="CHEBI:16810"/>
        <dbReference type="ChEBI" id="CHEBI:29985"/>
        <dbReference type="ChEBI" id="CHEBI:29991"/>
        <dbReference type="EC" id="2.6.1.1"/>
    </reaction>
</comment>
<dbReference type="GO" id="GO:0030170">
    <property type="term" value="F:pyridoxal phosphate binding"/>
    <property type="evidence" value="ECO:0007669"/>
    <property type="project" value="InterPro"/>
</dbReference>
<dbReference type="FunFam" id="3.90.1150.10:FF:000001">
    <property type="entry name" value="Aspartate aminotransferase"/>
    <property type="match status" value="1"/>
</dbReference>
<dbReference type="InterPro" id="IPR015421">
    <property type="entry name" value="PyrdxlP-dep_Trfase_major"/>
</dbReference>
<gene>
    <name evidence="9" type="ORF">L202_03091</name>
</gene>
<comment type="miscellaneous">
    <text evidence="7">In eukaryotes there are cytoplasmic, mitochondrial and chloroplastic isozymes.</text>
</comment>
<keyword evidence="6" id="KW-0663">Pyridoxal phosphate</keyword>
<protein>
    <recommendedName>
        <fullName evidence="7">Aspartate aminotransferase</fullName>
        <ecNumber evidence="7">2.6.1.1</ecNumber>
    </recommendedName>
</protein>
<dbReference type="PROSITE" id="PS00105">
    <property type="entry name" value="AA_TRANSFER_CLASS_1"/>
    <property type="match status" value="1"/>
</dbReference>
<evidence type="ECO:0000313" key="10">
    <source>
        <dbReference type="Proteomes" id="UP000094065"/>
    </source>
</evidence>
<evidence type="ECO:0000256" key="6">
    <source>
        <dbReference type="ARBA" id="ARBA00022898"/>
    </source>
</evidence>
<evidence type="ECO:0000256" key="3">
    <source>
        <dbReference type="ARBA" id="ARBA00011738"/>
    </source>
</evidence>
<keyword evidence="10" id="KW-1185">Reference proteome</keyword>
<evidence type="ECO:0000256" key="4">
    <source>
        <dbReference type="ARBA" id="ARBA00022576"/>
    </source>
</evidence>
<dbReference type="InterPro" id="IPR004839">
    <property type="entry name" value="Aminotransferase_I/II_large"/>
</dbReference>
<dbReference type="CDD" id="cd00609">
    <property type="entry name" value="AAT_like"/>
    <property type="match status" value="1"/>
</dbReference>
<evidence type="ECO:0000256" key="5">
    <source>
        <dbReference type="ARBA" id="ARBA00022679"/>
    </source>
</evidence>
<dbReference type="Pfam" id="PF00155">
    <property type="entry name" value="Aminotran_1_2"/>
    <property type="match status" value="1"/>
</dbReference>
<dbReference type="GO" id="GO:0005829">
    <property type="term" value="C:cytosol"/>
    <property type="evidence" value="ECO:0007669"/>
    <property type="project" value="TreeGrafter"/>
</dbReference>
<dbReference type="NCBIfam" id="NF006719">
    <property type="entry name" value="PRK09257.1"/>
    <property type="match status" value="1"/>
</dbReference>
<name>A0A1E3HXD4_9TREE</name>
<keyword evidence="4 7" id="KW-0032">Aminotransferase</keyword>
<feature type="domain" description="Aminotransferase class I/classII large" evidence="8">
    <location>
        <begin position="38"/>
        <end position="404"/>
    </location>
</feature>
<comment type="similarity">
    <text evidence="2">Belongs to the class-I pyridoxal-phosphate-dependent aminotransferase family.</text>
</comment>
<dbReference type="Gene3D" id="3.40.640.10">
    <property type="entry name" value="Type I PLP-dependent aspartate aminotransferase-like (Major domain)"/>
    <property type="match status" value="1"/>
</dbReference>
<keyword evidence="5 7" id="KW-0808">Transferase</keyword>
<dbReference type="AlphaFoldDB" id="A0A1E3HXD4"/>
<sequence length="412" mass="45444">MTALYSGTLAEDYQQIEVLPQDIIFKLAERFAADKFPKKVTLGPGTYRNGDGVPWPLPIVQTAVTKLVTNPSYNHEYLTIRGDAGFLSGAAKLIVGDEVAASGRIASLQTCGGTGACHMGALHLMAFLEKGTPVYISDPTWDNHHAVFRHVGFETVKYPYYDPVTRGLDFEAFLKTVEGAPEKSIFVLHAVGHNPTGCDPSDEQWTKLAQVFKARKHFAFFDCAYQGFVSGSFEDDRQSITIFNAHNIPMVIAQSLSKNAGLYGERLGAIHVLCESADDAVRVTEQLKTDNRKEISTPPKFGAAIMDIIFSDPALMAQWKVEVKIMADRMNEMRIKLLDLLKSKGTPGDWSHIVKQRGMFSYTGLTAERCETLTDKFHIYVPPSGRISVAGLNDGNVEYVAESIDKVVRGEV</sequence>
<evidence type="ECO:0000256" key="7">
    <source>
        <dbReference type="RuleBase" id="RU000480"/>
    </source>
</evidence>
<reference evidence="9 10" key="1">
    <citation type="submission" date="2016-06" db="EMBL/GenBank/DDBJ databases">
        <title>Evolution of pathogenesis and genome organization in the Tremellales.</title>
        <authorList>
            <person name="Cuomo C."/>
            <person name="Litvintseva A."/>
            <person name="Heitman J."/>
            <person name="Chen Y."/>
            <person name="Sun S."/>
            <person name="Springer D."/>
            <person name="Dromer F."/>
            <person name="Young S."/>
            <person name="Zeng Q."/>
            <person name="Chapman S."/>
            <person name="Gujja S."/>
            <person name="Saif S."/>
            <person name="Birren B."/>
        </authorList>
    </citation>
    <scope>NUCLEOTIDE SEQUENCE [LARGE SCALE GENOMIC DNA]</scope>
    <source>
        <strain evidence="9 10">CBS 6039</strain>
    </source>
</reference>
<comment type="cofactor">
    <cofactor evidence="1">
        <name>pyridoxal 5'-phosphate</name>
        <dbReference type="ChEBI" id="CHEBI:597326"/>
    </cofactor>
</comment>